<feature type="compositionally biased region" description="Basic residues" evidence="1">
    <location>
        <begin position="29"/>
        <end position="41"/>
    </location>
</feature>
<dbReference type="EMBL" id="KZ305043">
    <property type="protein sequence ID" value="PIA39896.1"/>
    <property type="molecule type" value="Genomic_DNA"/>
</dbReference>
<evidence type="ECO:0000313" key="2">
    <source>
        <dbReference type="EMBL" id="PIA39896.1"/>
    </source>
</evidence>
<dbReference type="OrthoDB" id="550279at2759"/>
<dbReference type="Proteomes" id="UP000230069">
    <property type="component" value="Unassembled WGS sequence"/>
</dbReference>
<organism evidence="2 3">
    <name type="scientific">Aquilegia coerulea</name>
    <name type="common">Rocky mountain columbine</name>
    <dbReference type="NCBI Taxonomy" id="218851"/>
    <lineage>
        <taxon>Eukaryota</taxon>
        <taxon>Viridiplantae</taxon>
        <taxon>Streptophyta</taxon>
        <taxon>Embryophyta</taxon>
        <taxon>Tracheophyta</taxon>
        <taxon>Spermatophyta</taxon>
        <taxon>Magnoliopsida</taxon>
        <taxon>Ranunculales</taxon>
        <taxon>Ranunculaceae</taxon>
        <taxon>Thalictroideae</taxon>
        <taxon>Aquilegia</taxon>
    </lineage>
</organism>
<dbReference type="AlphaFoldDB" id="A0A2G5D8R0"/>
<keyword evidence="3" id="KW-1185">Reference proteome</keyword>
<name>A0A2G5D8R0_AQUCA</name>
<dbReference type="PANTHER" id="PTHR35750">
    <property type="entry name" value="PHOSPHOLIPID HYDROPEROXIDE GLUTATHIONE PEROXIDASE"/>
    <property type="match status" value="1"/>
</dbReference>
<protein>
    <submittedName>
        <fullName evidence="2">Uncharacterized protein</fullName>
    </submittedName>
</protein>
<dbReference type="InParanoid" id="A0A2G5D8R0"/>
<gene>
    <name evidence="2" type="ORF">AQUCO_02600386v1</name>
</gene>
<sequence>MRFLKRIAGIFGFHSNEEEEETAVDHHPHQNQHQHQHNHHRGDKEEPRRPTKGFSVQVPVAVDRLHFGPIITRSTISDGGVQGLRWYAKRLRIDEDGDVADEFLDEIVPEVVEMSSNIDDQRPSLKFEVKYRTRPAKVKRQVIIDGKIQQSVEHQGRLLWV</sequence>
<evidence type="ECO:0000313" key="3">
    <source>
        <dbReference type="Proteomes" id="UP000230069"/>
    </source>
</evidence>
<accession>A0A2G5D8R0</accession>
<evidence type="ECO:0000256" key="1">
    <source>
        <dbReference type="SAM" id="MobiDB-lite"/>
    </source>
</evidence>
<dbReference type="PANTHER" id="PTHR35750:SF1">
    <property type="entry name" value="PHOSPHOLIPID HYDROPEROXIDE GLUTATHIONE PEROXIDASE"/>
    <property type="match status" value="1"/>
</dbReference>
<dbReference type="STRING" id="218851.A0A2G5D8R0"/>
<dbReference type="FunCoup" id="A0A2G5D8R0">
    <property type="interactions" value="1661"/>
</dbReference>
<proteinExistence type="predicted"/>
<reference evidence="2 3" key="1">
    <citation type="submission" date="2017-09" db="EMBL/GenBank/DDBJ databases">
        <title>WGS assembly of Aquilegia coerulea Goldsmith.</title>
        <authorList>
            <person name="Hodges S."/>
            <person name="Kramer E."/>
            <person name="Nordborg M."/>
            <person name="Tomkins J."/>
            <person name="Borevitz J."/>
            <person name="Derieg N."/>
            <person name="Yan J."/>
            <person name="Mihaltcheva S."/>
            <person name="Hayes R.D."/>
            <person name="Rokhsar D."/>
        </authorList>
    </citation>
    <scope>NUCLEOTIDE SEQUENCE [LARGE SCALE GENOMIC DNA]</scope>
    <source>
        <strain evidence="3">cv. Goldsmith</strain>
    </source>
</reference>
<feature type="region of interest" description="Disordered" evidence="1">
    <location>
        <begin position="18"/>
        <end position="51"/>
    </location>
</feature>